<dbReference type="KEGG" id="ela:UCREL1_8976"/>
<gene>
    <name evidence="6" type="ORF">UCREL1_8976</name>
</gene>
<sequence>MDESPASDTQLYLKLVESFNPPEPKTNQTAGGEEKPIVIAARIRPTLKEEVSEGAVTSTFPRKDQGVLDVHELRKNVRGKAVLNSSSYVLDKIYTSSDTTEEVYNDLVHPLVPWAWSGGVSTIFAYGQTGSGKTYTVSGLERSIASDLFPPTEAGIRNIFVSIVELAGNTATDLLSARKPVSILEDSYGTTHLAGASEYHAVDRDALVGHIDRAAVLRQTAATQKNDASSRSHSVCRIRVANPSLPQAEDGLLFVVDLAGSEAARDDCIRGSANLDGLGGGAMKTATTSAAGRNNKAYVPFRQAALTKLLKHVFAPRYQKHFEVRPDVEDRQAKDSAAEVRSGEAGYVVKRAASRLDYKERKQLLQLPGPEFITRCLKTPDVSKDQAIAFQAKYWKLHIDSQHCRAPTSESQLQGGSGAGEKPDGDSAIPARWQDSSREPRMEMQALPFKDRLRPGMMVAWTPDEENAGFPVIPNGRDLIMLLSEEPCSSAGESSMAAAEADAKVKEKAERPRTYRCAFVGPAVMPGAFELHPWIQCVVEGSQMDAEVILEYDSATRYYYEIL</sequence>
<accession>M7T2N1</accession>
<dbReference type="PANTHER" id="PTHR47968:SF75">
    <property type="entry name" value="CENTROMERE-ASSOCIATED PROTEIN E"/>
    <property type="match status" value="1"/>
</dbReference>
<keyword evidence="7" id="KW-1185">Reference proteome</keyword>
<dbReference type="PROSITE" id="PS50067">
    <property type="entry name" value="KINESIN_MOTOR_2"/>
    <property type="match status" value="1"/>
</dbReference>
<evidence type="ECO:0000256" key="4">
    <source>
        <dbReference type="SAM" id="MobiDB-lite"/>
    </source>
</evidence>
<reference evidence="7" key="1">
    <citation type="journal article" date="2013" name="Genome Announc.">
        <title>Draft genome sequence of the grapevine dieback fungus Eutypa lata UCR-EL1.</title>
        <authorList>
            <person name="Blanco-Ulate B."/>
            <person name="Rolshausen P.E."/>
            <person name="Cantu D."/>
        </authorList>
    </citation>
    <scope>NUCLEOTIDE SEQUENCE [LARGE SCALE GENOMIC DNA]</scope>
    <source>
        <strain evidence="7">UCR-EL1</strain>
    </source>
</reference>
<dbReference type="STRING" id="1287681.M7T2N1"/>
<dbReference type="PRINTS" id="PR00380">
    <property type="entry name" value="KINESINHEAVY"/>
</dbReference>
<dbReference type="Proteomes" id="UP000012174">
    <property type="component" value="Unassembled WGS sequence"/>
</dbReference>
<dbReference type="OMA" id="SEYHAVD"/>
<evidence type="ECO:0000256" key="1">
    <source>
        <dbReference type="ARBA" id="ARBA00023054"/>
    </source>
</evidence>
<dbReference type="InterPro" id="IPR027417">
    <property type="entry name" value="P-loop_NTPase"/>
</dbReference>
<dbReference type="Pfam" id="PF00225">
    <property type="entry name" value="Kinesin"/>
    <property type="match status" value="1"/>
</dbReference>
<dbReference type="InterPro" id="IPR027640">
    <property type="entry name" value="Kinesin-like_fam"/>
</dbReference>
<dbReference type="Gene3D" id="3.40.850.10">
    <property type="entry name" value="Kinesin motor domain"/>
    <property type="match status" value="1"/>
</dbReference>
<evidence type="ECO:0000313" key="7">
    <source>
        <dbReference type="Proteomes" id="UP000012174"/>
    </source>
</evidence>
<organism evidence="6 7">
    <name type="scientific">Eutypa lata (strain UCR-EL1)</name>
    <name type="common">Grapevine dieback disease fungus</name>
    <name type="synonym">Eutypa armeniacae</name>
    <dbReference type="NCBI Taxonomy" id="1287681"/>
    <lineage>
        <taxon>Eukaryota</taxon>
        <taxon>Fungi</taxon>
        <taxon>Dikarya</taxon>
        <taxon>Ascomycota</taxon>
        <taxon>Pezizomycotina</taxon>
        <taxon>Sordariomycetes</taxon>
        <taxon>Xylariomycetidae</taxon>
        <taxon>Xylariales</taxon>
        <taxon>Diatrypaceae</taxon>
        <taxon>Eutypa</taxon>
    </lineage>
</organism>
<dbReference type="PANTHER" id="PTHR47968">
    <property type="entry name" value="CENTROMERE PROTEIN E"/>
    <property type="match status" value="1"/>
</dbReference>
<keyword evidence="2 3" id="KW-0505">Motor protein</keyword>
<evidence type="ECO:0000256" key="3">
    <source>
        <dbReference type="PROSITE-ProRule" id="PRU00283"/>
    </source>
</evidence>
<dbReference type="GO" id="GO:0003777">
    <property type="term" value="F:microtubule motor activity"/>
    <property type="evidence" value="ECO:0007669"/>
    <property type="project" value="InterPro"/>
</dbReference>
<evidence type="ECO:0000259" key="5">
    <source>
        <dbReference type="PROSITE" id="PS50067"/>
    </source>
</evidence>
<evidence type="ECO:0000313" key="6">
    <source>
        <dbReference type="EMBL" id="EMR64081.1"/>
    </source>
</evidence>
<dbReference type="EMBL" id="KB707125">
    <property type="protein sequence ID" value="EMR64081.1"/>
    <property type="molecule type" value="Genomic_DNA"/>
</dbReference>
<dbReference type="OrthoDB" id="3176171at2759"/>
<comment type="similarity">
    <text evidence="3">Belongs to the TRAFAC class myosin-kinesin ATPase superfamily. Kinesin family.</text>
</comment>
<dbReference type="eggNOG" id="KOG0246">
    <property type="taxonomic scope" value="Eukaryota"/>
</dbReference>
<dbReference type="InterPro" id="IPR036961">
    <property type="entry name" value="Kinesin_motor_dom_sf"/>
</dbReference>
<dbReference type="GO" id="GO:0007018">
    <property type="term" value="P:microtubule-based movement"/>
    <property type="evidence" value="ECO:0007669"/>
    <property type="project" value="InterPro"/>
</dbReference>
<dbReference type="SUPFAM" id="SSF52540">
    <property type="entry name" value="P-loop containing nucleoside triphosphate hydrolases"/>
    <property type="match status" value="1"/>
</dbReference>
<keyword evidence="3" id="KW-0067">ATP-binding</keyword>
<evidence type="ECO:0000256" key="2">
    <source>
        <dbReference type="ARBA" id="ARBA00023175"/>
    </source>
</evidence>
<feature type="region of interest" description="Disordered" evidence="4">
    <location>
        <begin position="406"/>
        <end position="439"/>
    </location>
</feature>
<proteinExistence type="inferred from homology"/>
<dbReference type="GO" id="GO:0008017">
    <property type="term" value="F:microtubule binding"/>
    <property type="evidence" value="ECO:0007669"/>
    <property type="project" value="InterPro"/>
</dbReference>
<dbReference type="HOGENOM" id="CLU_001485_2_0_1"/>
<feature type="binding site" evidence="3">
    <location>
        <begin position="127"/>
        <end position="134"/>
    </location>
    <ligand>
        <name>ATP</name>
        <dbReference type="ChEBI" id="CHEBI:30616"/>
    </ligand>
</feature>
<keyword evidence="1" id="KW-0175">Coiled coil</keyword>
<feature type="domain" description="Kinesin motor" evidence="5">
    <location>
        <begin position="36"/>
        <end position="266"/>
    </location>
</feature>
<name>M7T2N1_EUTLA</name>
<dbReference type="SMART" id="SM00129">
    <property type="entry name" value="KISc"/>
    <property type="match status" value="1"/>
</dbReference>
<dbReference type="InterPro" id="IPR001752">
    <property type="entry name" value="Kinesin_motor_dom"/>
</dbReference>
<dbReference type="GO" id="GO:0005524">
    <property type="term" value="F:ATP binding"/>
    <property type="evidence" value="ECO:0007669"/>
    <property type="project" value="UniProtKB-UniRule"/>
</dbReference>
<dbReference type="AlphaFoldDB" id="M7T2N1"/>
<protein>
    <submittedName>
        <fullName evidence="6">Putative diatom spindle kinesin 1 protein</fullName>
    </submittedName>
</protein>
<keyword evidence="3" id="KW-0547">Nucleotide-binding</keyword>